<evidence type="ECO:0000313" key="2">
    <source>
        <dbReference type="EMBL" id="CAA9492934.1"/>
    </source>
</evidence>
<feature type="domain" description="Ribbon-helix-helix protein CopG" evidence="1">
    <location>
        <begin position="2"/>
        <end position="36"/>
    </location>
</feature>
<dbReference type="GO" id="GO:0006355">
    <property type="term" value="P:regulation of DNA-templated transcription"/>
    <property type="evidence" value="ECO:0007669"/>
    <property type="project" value="InterPro"/>
</dbReference>
<dbReference type="InterPro" id="IPR002145">
    <property type="entry name" value="CopG"/>
</dbReference>
<gene>
    <name evidence="2" type="ORF">AVDCRST_MAG12-2199</name>
</gene>
<dbReference type="AlphaFoldDB" id="A0A6J4S9B8"/>
<name>A0A6J4S9B8_9ACTN</name>
<proteinExistence type="predicted"/>
<dbReference type="CDD" id="cd21631">
    <property type="entry name" value="RHH_CopG_NikR-like"/>
    <property type="match status" value="1"/>
</dbReference>
<protein>
    <recommendedName>
        <fullName evidence="1">Ribbon-helix-helix protein CopG domain-containing protein</fullName>
    </recommendedName>
</protein>
<evidence type="ECO:0000259" key="1">
    <source>
        <dbReference type="Pfam" id="PF01402"/>
    </source>
</evidence>
<organism evidence="2">
    <name type="scientific">uncultured Rubrobacteraceae bacterium</name>
    <dbReference type="NCBI Taxonomy" id="349277"/>
    <lineage>
        <taxon>Bacteria</taxon>
        <taxon>Bacillati</taxon>
        <taxon>Actinomycetota</taxon>
        <taxon>Rubrobacteria</taxon>
        <taxon>Rubrobacterales</taxon>
        <taxon>Rubrobacteraceae</taxon>
        <taxon>environmental samples</taxon>
    </lineage>
</organism>
<dbReference type="SUPFAM" id="SSF47598">
    <property type="entry name" value="Ribbon-helix-helix"/>
    <property type="match status" value="1"/>
</dbReference>
<dbReference type="InterPro" id="IPR010985">
    <property type="entry name" value="Ribbon_hlx_hlx"/>
</dbReference>
<dbReference type="Pfam" id="PF01402">
    <property type="entry name" value="RHH_1"/>
    <property type="match status" value="1"/>
</dbReference>
<sequence>MKKVTVYLPDDVRAALSRLAIERGVSESRLVREAVAGLIWRMEAPKPRLPLFHSGDPTLAERFEEELVGFGED</sequence>
<accession>A0A6J4S9B8</accession>
<dbReference type="EMBL" id="CADCVK010000334">
    <property type="protein sequence ID" value="CAA9492934.1"/>
    <property type="molecule type" value="Genomic_DNA"/>
</dbReference>
<reference evidence="2" key="1">
    <citation type="submission" date="2020-02" db="EMBL/GenBank/DDBJ databases">
        <authorList>
            <person name="Meier V. D."/>
        </authorList>
    </citation>
    <scope>NUCLEOTIDE SEQUENCE</scope>
    <source>
        <strain evidence="2">AVDCRST_MAG12</strain>
    </source>
</reference>